<evidence type="ECO:0000313" key="2">
    <source>
        <dbReference type="Proteomes" id="UP000294299"/>
    </source>
</evidence>
<dbReference type="KEGG" id="nfn:NFRAN_1258"/>
<protein>
    <submittedName>
        <fullName evidence="1">Uncharacterized protein</fullName>
    </submittedName>
</protein>
<dbReference type="Proteomes" id="UP000294299">
    <property type="component" value="Chromosome NFRAN"/>
</dbReference>
<proteinExistence type="predicted"/>
<gene>
    <name evidence="1" type="ORF">NFRAN_1258</name>
</gene>
<sequence>MEDVLIVILDRRVTKTIVRVFNLSVESRKDYSKCMSITLTFDPNTFSILFCSL</sequence>
<evidence type="ECO:0000313" key="1">
    <source>
        <dbReference type="EMBL" id="VFJ13580.1"/>
    </source>
</evidence>
<dbReference type="EMBL" id="LR216287">
    <property type="protein sequence ID" value="VFJ13580.1"/>
    <property type="molecule type" value="Genomic_DNA"/>
</dbReference>
<accession>A0A484ID33</accession>
<dbReference type="AlphaFoldDB" id="A0A484ID33"/>
<reference evidence="1 2" key="1">
    <citation type="submission" date="2019-02" db="EMBL/GenBank/DDBJ databases">
        <authorList>
            <person name="Lehtovirta-Morley E L."/>
        </authorList>
    </citation>
    <scope>NUCLEOTIDE SEQUENCE [LARGE SCALE GENOMIC DNA]</scope>
    <source>
        <strain evidence="1">NFRAN1</strain>
    </source>
</reference>
<keyword evidence="2" id="KW-1185">Reference proteome</keyword>
<name>A0A484ID33_9ARCH</name>
<organism evidence="1 2">
    <name type="scientific">Candidatus Nitrosocosmicus franklandianus</name>
    <dbReference type="NCBI Taxonomy" id="1798806"/>
    <lineage>
        <taxon>Archaea</taxon>
        <taxon>Nitrososphaerota</taxon>
        <taxon>Nitrososphaeria</taxon>
        <taxon>Nitrososphaerales</taxon>
        <taxon>Nitrososphaeraceae</taxon>
        <taxon>Candidatus Nitrosocosmicus</taxon>
    </lineage>
</organism>